<evidence type="ECO:0000259" key="1">
    <source>
        <dbReference type="Pfam" id="PF17921"/>
    </source>
</evidence>
<dbReference type="AlphaFoldDB" id="A0AAF1A2S0"/>
<accession>A0AAF1A2S0</accession>
<dbReference type="InterPro" id="IPR056924">
    <property type="entry name" value="SH3_Tf2-1"/>
</dbReference>
<dbReference type="Proteomes" id="UP001234989">
    <property type="component" value="Chromosome 12"/>
</dbReference>
<feature type="domain" description="Integrase zinc-binding" evidence="1">
    <location>
        <begin position="90"/>
        <end position="145"/>
    </location>
</feature>
<reference evidence="3" key="1">
    <citation type="submission" date="2023-08" db="EMBL/GenBank/DDBJ databases">
        <title>A de novo genome assembly of Solanum verrucosum Schlechtendal, a Mexican diploid species geographically isolated from the other diploid A-genome species in potato relatives.</title>
        <authorList>
            <person name="Hosaka K."/>
        </authorList>
    </citation>
    <scope>NUCLEOTIDE SEQUENCE</scope>
    <source>
        <tissue evidence="3">Young leaves</tissue>
    </source>
</reference>
<dbReference type="GO" id="GO:0003676">
    <property type="term" value="F:nucleic acid binding"/>
    <property type="evidence" value="ECO:0007669"/>
    <property type="project" value="InterPro"/>
</dbReference>
<dbReference type="Gene3D" id="3.30.420.10">
    <property type="entry name" value="Ribonuclease H-like superfamily/Ribonuclease H"/>
    <property type="match status" value="1"/>
</dbReference>
<feature type="domain" description="Tf2-1-like SH3-like" evidence="2">
    <location>
        <begin position="277"/>
        <end position="341"/>
    </location>
</feature>
<evidence type="ECO:0000313" key="3">
    <source>
        <dbReference type="EMBL" id="WMV58415.1"/>
    </source>
</evidence>
<proteinExistence type="predicted"/>
<dbReference type="InterPro" id="IPR012337">
    <property type="entry name" value="RNaseH-like_sf"/>
</dbReference>
<name>A0AAF1A2S0_SOLVR</name>
<dbReference type="PANTHER" id="PTHR46148">
    <property type="entry name" value="CHROMO DOMAIN-CONTAINING PROTEIN"/>
    <property type="match status" value="1"/>
</dbReference>
<keyword evidence="4" id="KW-1185">Reference proteome</keyword>
<dbReference type="InterPro" id="IPR041588">
    <property type="entry name" value="Integrase_H2C2"/>
</dbReference>
<evidence type="ECO:0000313" key="4">
    <source>
        <dbReference type="Proteomes" id="UP001234989"/>
    </source>
</evidence>
<gene>
    <name evidence="3" type="ORF">MTR67_051800</name>
</gene>
<dbReference type="Pfam" id="PF24626">
    <property type="entry name" value="SH3_Tf2-1"/>
    <property type="match status" value="1"/>
</dbReference>
<evidence type="ECO:0000259" key="2">
    <source>
        <dbReference type="Pfam" id="PF24626"/>
    </source>
</evidence>
<dbReference type="PANTHER" id="PTHR46148:SF57">
    <property type="entry name" value="OS12G0499874 PROTEIN"/>
    <property type="match status" value="1"/>
</dbReference>
<protein>
    <submittedName>
        <fullName evidence="3">Uncharacterized protein</fullName>
    </submittedName>
</protein>
<dbReference type="Pfam" id="PF17921">
    <property type="entry name" value="Integrase_H2C2"/>
    <property type="match status" value="1"/>
</dbReference>
<dbReference type="InterPro" id="IPR036397">
    <property type="entry name" value="RNaseH_sf"/>
</dbReference>
<dbReference type="EMBL" id="CP133623">
    <property type="protein sequence ID" value="WMV58415.1"/>
    <property type="molecule type" value="Genomic_DNA"/>
</dbReference>
<organism evidence="3 4">
    <name type="scientific">Solanum verrucosum</name>
    <dbReference type="NCBI Taxonomy" id="315347"/>
    <lineage>
        <taxon>Eukaryota</taxon>
        <taxon>Viridiplantae</taxon>
        <taxon>Streptophyta</taxon>
        <taxon>Embryophyta</taxon>
        <taxon>Tracheophyta</taxon>
        <taxon>Spermatophyta</taxon>
        <taxon>Magnoliopsida</taxon>
        <taxon>eudicotyledons</taxon>
        <taxon>Gunneridae</taxon>
        <taxon>Pentapetalae</taxon>
        <taxon>asterids</taxon>
        <taxon>lamiids</taxon>
        <taxon>Solanales</taxon>
        <taxon>Solanaceae</taxon>
        <taxon>Solanoideae</taxon>
        <taxon>Solaneae</taxon>
        <taxon>Solanum</taxon>
    </lineage>
</organism>
<dbReference type="SUPFAM" id="SSF53098">
    <property type="entry name" value="Ribonuclease H-like"/>
    <property type="match status" value="1"/>
</dbReference>
<sequence length="419" mass="47717">MIFFLTRRYAFQIMPPPRAYTKNANACNANVAPPVPYHRVPVPTIGNGELVAARVRGFVRMNPPEFLGSQVGGDGVLHYQGRLCVPKVGELRQKILTETHNSRYSIHPGAIKMYCDLREVFWLNGMKRDLADFVAKCPNCQQVKKGLGTQFNLSTTFHLHMDGQAEHTIQTLEDMFRDCVINFNGSWDDHLPLIEFTYNNNYHSSIHMAPYEALYGCRYRSPVGWFEVGEAALIGPNLVNDAMEKVQLIRDRLKTAQSRQKSYADVRRRHLEFQIDDWVFLKMSPMKGVMRFGKKGKLSPRYVGPYRILNRVGKLSYELELPAELAAVHHVFHISLLKKCVGDPASIVPLESVVVNDSLTYEDVPVEILNRQVRRLRNKEVTSVKVLWRSQSIEGATWEAEAATKAKYPHLFTSDSIPA</sequence>